<protein>
    <submittedName>
        <fullName evidence="2">Uncharacterized protein</fullName>
    </submittedName>
</protein>
<accession>N6Z2I6</accession>
<evidence type="ECO:0000256" key="1">
    <source>
        <dbReference type="SAM" id="MobiDB-lite"/>
    </source>
</evidence>
<gene>
    <name evidence="2" type="ORF">C667_05612</name>
</gene>
<evidence type="ECO:0000313" key="3">
    <source>
        <dbReference type="Proteomes" id="UP000013047"/>
    </source>
</evidence>
<feature type="region of interest" description="Disordered" evidence="1">
    <location>
        <begin position="1"/>
        <end position="24"/>
    </location>
</feature>
<sequence>MATAAHARDKHVSVRVHPLTQAAGEVPSKRRDKAYYGITVDGRWLHSNNGRLTVLRGLKAVERFADLIKAPAYEPGEPVQIDVDCGKTSHCITVGKNRALQG</sequence>
<keyword evidence="3" id="KW-1185">Reference proteome</keyword>
<feature type="compositionally biased region" description="Basic and acidic residues" evidence="1">
    <location>
        <begin position="1"/>
        <end position="12"/>
    </location>
</feature>
<dbReference type="AlphaFoldDB" id="N6Z2I6"/>
<organism evidence="2 3">
    <name type="scientific">Thauera phenylacetica B4P</name>
    <dbReference type="NCBI Taxonomy" id="1234382"/>
    <lineage>
        <taxon>Bacteria</taxon>
        <taxon>Pseudomonadati</taxon>
        <taxon>Pseudomonadota</taxon>
        <taxon>Betaproteobacteria</taxon>
        <taxon>Rhodocyclales</taxon>
        <taxon>Zoogloeaceae</taxon>
        <taxon>Thauera</taxon>
    </lineage>
</organism>
<comment type="caution">
    <text evidence="2">The sequence shown here is derived from an EMBL/GenBank/DDBJ whole genome shotgun (WGS) entry which is preliminary data.</text>
</comment>
<dbReference type="EMBL" id="AMXF01000022">
    <property type="protein sequence ID" value="ENO98100.1"/>
    <property type="molecule type" value="Genomic_DNA"/>
</dbReference>
<evidence type="ECO:0000313" key="2">
    <source>
        <dbReference type="EMBL" id="ENO98100.1"/>
    </source>
</evidence>
<reference evidence="2 3" key="1">
    <citation type="submission" date="2012-09" db="EMBL/GenBank/DDBJ databases">
        <title>Draft Genome Sequences of 6 Strains from Genus Thauera.</title>
        <authorList>
            <person name="Liu B."/>
            <person name="Shapleigh J.P."/>
            <person name="Frostegard A.H."/>
        </authorList>
    </citation>
    <scope>NUCLEOTIDE SEQUENCE [LARGE SCALE GENOMIC DNA]</scope>
    <source>
        <strain evidence="2 3">B4P</strain>
    </source>
</reference>
<proteinExistence type="predicted"/>
<name>N6Z2I6_9RHOO</name>
<dbReference type="Proteomes" id="UP000013047">
    <property type="component" value="Unassembled WGS sequence"/>
</dbReference>